<comment type="caution">
    <text evidence="1">The sequence shown here is derived from an EMBL/GenBank/DDBJ whole genome shotgun (WGS) entry which is preliminary data.</text>
</comment>
<dbReference type="Proteomes" id="UP000178085">
    <property type="component" value="Unassembled WGS sequence"/>
</dbReference>
<evidence type="ECO:0000313" key="1">
    <source>
        <dbReference type="EMBL" id="OGB73687.1"/>
    </source>
</evidence>
<gene>
    <name evidence="1" type="ORF">A3K51_02515</name>
</gene>
<protein>
    <submittedName>
        <fullName evidence="1">Uncharacterized protein</fullName>
    </submittedName>
</protein>
<proteinExistence type="predicted"/>
<name>A0A1F4NQY0_UNCK3</name>
<sequence length="61" mass="7043">MQLTDKEIVEFQRIYEKEFGVKISKQDALEQGTKLLVLMKAIYQPIPSQGHKIPQKSSPKQ</sequence>
<organism evidence="1 2">
    <name type="scientific">candidate division Kazan bacterium RIFCSPLOWO2_01_FULL_45_19</name>
    <dbReference type="NCBI Taxonomy" id="1798538"/>
    <lineage>
        <taxon>Bacteria</taxon>
        <taxon>Bacteria division Kazan-3B-28</taxon>
    </lineage>
</organism>
<accession>A0A1F4NQY0</accession>
<dbReference type="EMBL" id="METD01000001">
    <property type="protein sequence ID" value="OGB73687.1"/>
    <property type="molecule type" value="Genomic_DNA"/>
</dbReference>
<evidence type="ECO:0000313" key="2">
    <source>
        <dbReference type="Proteomes" id="UP000178085"/>
    </source>
</evidence>
<dbReference type="AlphaFoldDB" id="A0A1F4NQY0"/>
<reference evidence="1 2" key="1">
    <citation type="journal article" date="2016" name="Nat. Commun.">
        <title>Thousands of microbial genomes shed light on interconnected biogeochemical processes in an aquifer system.</title>
        <authorList>
            <person name="Anantharaman K."/>
            <person name="Brown C.T."/>
            <person name="Hug L.A."/>
            <person name="Sharon I."/>
            <person name="Castelle C.J."/>
            <person name="Probst A.J."/>
            <person name="Thomas B.C."/>
            <person name="Singh A."/>
            <person name="Wilkins M.J."/>
            <person name="Karaoz U."/>
            <person name="Brodie E.L."/>
            <person name="Williams K.H."/>
            <person name="Hubbard S.S."/>
            <person name="Banfield J.F."/>
        </authorList>
    </citation>
    <scope>NUCLEOTIDE SEQUENCE [LARGE SCALE GENOMIC DNA]</scope>
</reference>